<dbReference type="RefSeq" id="WP_217666864.1">
    <property type="nucleotide sequence ID" value="NZ_JAHRID010000001.1"/>
</dbReference>
<dbReference type="InterPro" id="IPR046748">
    <property type="entry name" value="HipA_2"/>
</dbReference>
<organism evidence="2 3">
    <name type="scientific">Arsukibacterium indicum</name>
    <dbReference type="NCBI Taxonomy" id="2848612"/>
    <lineage>
        <taxon>Bacteria</taxon>
        <taxon>Pseudomonadati</taxon>
        <taxon>Pseudomonadota</taxon>
        <taxon>Gammaproteobacteria</taxon>
        <taxon>Chromatiales</taxon>
        <taxon>Chromatiaceae</taxon>
        <taxon>Arsukibacterium</taxon>
    </lineage>
</organism>
<comment type="caution">
    <text evidence="2">The sequence shown here is derived from an EMBL/GenBank/DDBJ whole genome shotgun (WGS) entry which is preliminary data.</text>
</comment>
<name>A0ABS6MGL9_9GAMM</name>
<dbReference type="Pfam" id="PF20613">
    <property type="entry name" value="HipA_2"/>
    <property type="match status" value="1"/>
</dbReference>
<feature type="domain" description="HipA-like kinase" evidence="1">
    <location>
        <begin position="42"/>
        <end position="164"/>
    </location>
</feature>
<proteinExistence type="predicted"/>
<dbReference type="Proteomes" id="UP000704611">
    <property type="component" value="Unassembled WGS sequence"/>
</dbReference>
<evidence type="ECO:0000259" key="1">
    <source>
        <dbReference type="Pfam" id="PF20613"/>
    </source>
</evidence>
<protein>
    <recommendedName>
        <fullName evidence="1">HipA-like kinase domain-containing protein</fullName>
    </recommendedName>
</protein>
<keyword evidence="3" id="KW-1185">Reference proteome</keyword>
<evidence type="ECO:0000313" key="2">
    <source>
        <dbReference type="EMBL" id="MBV2127949.1"/>
    </source>
</evidence>
<reference evidence="2 3" key="1">
    <citation type="submission" date="2021-06" db="EMBL/GenBank/DDBJ databases">
        <title>Rheinheimera indica sp. nov., isolated from deep-sea sediment.</title>
        <authorList>
            <person name="Wang Z."/>
            <person name="Zhang X.-Y."/>
        </authorList>
    </citation>
    <scope>NUCLEOTIDE SEQUENCE [LARGE SCALE GENOMIC DNA]</scope>
    <source>
        <strain evidence="2 3">SM2107</strain>
    </source>
</reference>
<dbReference type="EMBL" id="JAHRID010000001">
    <property type="protein sequence ID" value="MBV2127949.1"/>
    <property type="molecule type" value="Genomic_DNA"/>
</dbReference>
<accession>A0ABS6MGL9</accession>
<evidence type="ECO:0000313" key="3">
    <source>
        <dbReference type="Proteomes" id="UP000704611"/>
    </source>
</evidence>
<gene>
    <name evidence="2" type="ORF">KQY15_02400</name>
</gene>
<sequence>MLQIGFATLYTTPRKITNLGNICPLWLGDAVTNNGDARLYLKEVTYQELIAECLCTTVGSVIGLPVLQTYVVRDPQNLLNAKYLLGSEDAEMPSFKRHLSLADKSQQKELLAALVTWRQLHESAVFDEWIGNSDRNTGNFLWDGGNQWHLIDHGRALWTTRTADDPAEPFQNILADIIKGIYQEIGIAQLKKTMVGELVKYQEVDTTKVLLASRCSELGCVAEAQSKLISLVSRINSMPALIARHSDQQELF</sequence>